<dbReference type="AlphaFoldDB" id="A0A212LIH8"/>
<sequence>MVHRITLFHSIDPRGGKVGGIETHVRLMLSRHPDSVSMLLVGIDERGDLEIGKPVEIEYDGRSIDFLPVVHIPGDSLHAAARKITQSVTLRFTLGIMRHLLTIRRLAAGDTASTEIERFEQAIPARLIGHPVVQLVHNEGTRGDKMDSLLGRHWWLHRLSEKIALALASRVVGVNPSIIARYEREMPRIARKSEFMTVSVDTERFPAAPFPTTDVFRVVFAGRLDAFKDPPLMFETLRRLHARLGGKLEFHYVGTSDPHRDKEFAAIEPFTVRHGFQTGEGVSAIMRDCHAGILTSYFEGMPCYLLEALSSGRPVGAIRLPQYDPLIEAGVSGFLVERPEDREAAAEAMADGFARLAADIAAGRLDPGAIRAKVTPYSVAVQLPKLFERHIALGRVRSPARQPGAASPANSRSH</sequence>
<accession>A0A212LIH8</accession>
<organism evidence="1">
    <name type="scientific">uncultured Pleomorphomonas sp</name>
    <dbReference type="NCBI Taxonomy" id="442121"/>
    <lineage>
        <taxon>Bacteria</taxon>
        <taxon>Pseudomonadati</taxon>
        <taxon>Pseudomonadota</taxon>
        <taxon>Alphaproteobacteria</taxon>
        <taxon>Hyphomicrobiales</taxon>
        <taxon>Pleomorphomonadaceae</taxon>
        <taxon>Pleomorphomonas</taxon>
        <taxon>environmental samples</taxon>
    </lineage>
</organism>
<dbReference type="Pfam" id="PF13692">
    <property type="entry name" value="Glyco_trans_1_4"/>
    <property type="match status" value="1"/>
</dbReference>
<dbReference type="Gene3D" id="3.40.50.2000">
    <property type="entry name" value="Glycogen Phosphorylase B"/>
    <property type="match status" value="2"/>
</dbReference>
<reference evidence="1" key="1">
    <citation type="submission" date="2016-08" db="EMBL/GenBank/DDBJ databases">
        <authorList>
            <person name="Seilhamer J.J."/>
        </authorList>
    </citation>
    <scope>NUCLEOTIDE SEQUENCE</scope>
    <source>
        <strain evidence="1">86</strain>
    </source>
</reference>
<dbReference type="PANTHER" id="PTHR45947">
    <property type="entry name" value="SULFOQUINOVOSYL TRANSFERASE SQD2"/>
    <property type="match status" value="1"/>
</dbReference>
<proteinExistence type="predicted"/>
<name>A0A212LIH8_9HYPH</name>
<dbReference type="SUPFAM" id="SSF53756">
    <property type="entry name" value="UDP-Glycosyltransferase/glycogen phosphorylase"/>
    <property type="match status" value="1"/>
</dbReference>
<dbReference type="PANTHER" id="PTHR45947:SF3">
    <property type="entry name" value="SULFOQUINOVOSYL TRANSFERASE SQD2"/>
    <property type="match status" value="1"/>
</dbReference>
<protein>
    <submittedName>
        <fullName evidence="1">Uncharacterized protein</fullName>
    </submittedName>
</protein>
<evidence type="ECO:0000313" key="1">
    <source>
        <dbReference type="EMBL" id="SCM77351.1"/>
    </source>
</evidence>
<dbReference type="RefSeq" id="WP_288197266.1">
    <property type="nucleotide sequence ID" value="NZ_LT608334.1"/>
</dbReference>
<dbReference type="InterPro" id="IPR050194">
    <property type="entry name" value="Glycosyltransferase_grp1"/>
</dbReference>
<dbReference type="GO" id="GO:0016757">
    <property type="term" value="F:glycosyltransferase activity"/>
    <property type="evidence" value="ECO:0007669"/>
    <property type="project" value="TreeGrafter"/>
</dbReference>
<gene>
    <name evidence="1" type="ORF">KL86PLE_41156</name>
</gene>
<dbReference type="EMBL" id="FMJD01000008">
    <property type="protein sequence ID" value="SCM77351.1"/>
    <property type="molecule type" value="Genomic_DNA"/>
</dbReference>